<comment type="caution">
    <text evidence="2">The sequence shown here is derived from an EMBL/GenBank/DDBJ whole genome shotgun (WGS) entry which is preliminary data.</text>
</comment>
<evidence type="ECO:0000256" key="1">
    <source>
        <dbReference type="SAM" id="MobiDB-lite"/>
    </source>
</evidence>
<organism evidence="2 3">
    <name type="scientific">Quercus suber</name>
    <name type="common">Cork oak</name>
    <dbReference type="NCBI Taxonomy" id="58331"/>
    <lineage>
        <taxon>Eukaryota</taxon>
        <taxon>Viridiplantae</taxon>
        <taxon>Streptophyta</taxon>
        <taxon>Embryophyta</taxon>
        <taxon>Tracheophyta</taxon>
        <taxon>Spermatophyta</taxon>
        <taxon>Magnoliopsida</taxon>
        <taxon>eudicotyledons</taxon>
        <taxon>Gunneridae</taxon>
        <taxon>Pentapetalae</taxon>
        <taxon>rosids</taxon>
        <taxon>fabids</taxon>
        <taxon>Fagales</taxon>
        <taxon>Fagaceae</taxon>
        <taxon>Quercus</taxon>
    </lineage>
</organism>
<dbReference type="Proteomes" id="UP000237347">
    <property type="component" value="Unassembled WGS sequence"/>
</dbReference>
<accession>A0AAW0LBG2</accession>
<keyword evidence="3" id="KW-1185">Reference proteome</keyword>
<reference evidence="2 3" key="1">
    <citation type="journal article" date="2018" name="Sci. Data">
        <title>The draft genome sequence of cork oak.</title>
        <authorList>
            <person name="Ramos A.M."/>
            <person name="Usie A."/>
            <person name="Barbosa P."/>
            <person name="Barros P.M."/>
            <person name="Capote T."/>
            <person name="Chaves I."/>
            <person name="Simoes F."/>
            <person name="Abreu I."/>
            <person name="Carrasquinho I."/>
            <person name="Faro C."/>
            <person name="Guimaraes J.B."/>
            <person name="Mendonca D."/>
            <person name="Nobrega F."/>
            <person name="Rodrigues L."/>
            <person name="Saibo N.J.M."/>
            <person name="Varela M.C."/>
            <person name="Egas C."/>
            <person name="Matos J."/>
            <person name="Miguel C.M."/>
            <person name="Oliveira M.M."/>
            <person name="Ricardo C.P."/>
            <person name="Goncalves S."/>
        </authorList>
    </citation>
    <scope>NUCLEOTIDE SEQUENCE [LARGE SCALE GENOMIC DNA]</scope>
    <source>
        <strain evidence="3">cv. HL8</strain>
    </source>
</reference>
<evidence type="ECO:0000313" key="3">
    <source>
        <dbReference type="Proteomes" id="UP000237347"/>
    </source>
</evidence>
<feature type="compositionally biased region" description="Basic residues" evidence="1">
    <location>
        <begin position="63"/>
        <end position="77"/>
    </location>
</feature>
<dbReference type="AlphaFoldDB" id="A0AAW0LBG2"/>
<name>A0AAW0LBG2_QUESU</name>
<evidence type="ECO:0000313" key="2">
    <source>
        <dbReference type="EMBL" id="KAK7848213.1"/>
    </source>
</evidence>
<protein>
    <submittedName>
        <fullName evidence="2">Uncharacterized protein</fullName>
    </submittedName>
</protein>
<dbReference type="EMBL" id="PKMF04000130">
    <property type="protein sequence ID" value="KAK7848213.1"/>
    <property type="molecule type" value="Genomic_DNA"/>
</dbReference>
<feature type="region of interest" description="Disordered" evidence="1">
    <location>
        <begin position="45"/>
        <end position="77"/>
    </location>
</feature>
<sequence>MNLQVQGAANAGPQFVSGALLNGPYDTQQTHIGLVEKYPKPLLRKRKGKKIGPEELEEEIDLRKKKKKRQRRSATWA</sequence>
<gene>
    <name evidence="2" type="ORF">CFP56_005401</name>
</gene>
<proteinExistence type="predicted"/>